<gene>
    <name evidence="3 7" type="primary">coaBC</name>
    <name evidence="7" type="ORF">H3H32_17445</name>
</gene>
<dbReference type="AlphaFoldDB" id="A0A7G5H606"/>
<comment type="similarity">
    <text evidence="3 4">In the N-terminal section; belongs to the HFCD (homo-oligomeric flavin containing Cys decarboxylase) superfamily.</text>
</comment>
<dbReference type="GO" id="GO:0071513">
    <property type="term" value="C:phosphopantothenoylcysteine decarboxylase complex"/>
    <property type="evidence" value="ECO:0007669"/>
    <property type="project" value="TreeGrafter"/>
</dbReference>
<evidence type="ECO:0000313" key="8">
    <source>
        <dbReference type="Proteomes" id="UP000515369"/>
    </source>
</evidence>
<dbReference type="PANTHER" id="PTHR14359:SF6">
    <property type="entry name" value="PHOSPHOPANTOTHENOYLCYSTEINE DECARBOXYLASE"/>
    <property type="match status" value="1"/>
</dbReference>
<dbReference type="EC" id="6.3.2.5" evidence="3"/>
<reference evidence="7 8" key="1">
    <citation type="submission" date="2020-07" db="EMBL/GenBank/DDBJ databases">
        <title>Spirosoma foliorum sp. nov., isolated from the leaves on the Nejang mountain Korea, Republic of.</title>
        <authorList>
            <person name="Ho H."/>
            <person name="Lee Y.-J."/>
            <person name="Nurcahyanto D.-A."/>
            <person name="Kim S.-G."/>
        </authorList>
    </citation>
    <scope>NUCLEOTIDE SEQUENCE [LARGE SCALE GENOMIC DNA]</scope>
    <source>
        <strain evidence="7 8">PL0136</strain>
    </source>
</reference>
<evidence type="ECO:0000313" key="7">
    <source>
        <dbReference type="EMBL" id="QMW06548.1"/>
    </source>
</evidence>
<dbReference type="GO" id="GO:0015941">
    <property type="term" value="P:pantothenate catabolic process"/>
    <property type="evidence" value="ECO:0007669"/>
    <property type="project" value="InterPro"/>
</dbReference>
<keyword evidence="3 4" id="KW-0288">FMN</keyword>
<dbReference type="SUPFAM" id="SSF52507">
    <property type="entry name" value="Homo-oligomeric flavin-containing Cys decarboxylases, HFCD"/>
    <property type="match status" value="1"/>
</dbReference>
<dbReference type="GO" id="GO:0004633">
    <property type="term" value="F:phosphopantothenoylcysteine decarboxylase activity"/>
    <property type="evidence" value="ECO:0007669"/>
    <property type="project" value="UniProtKB-UniRule"/>
</dbReference>
<dbReference type="Proteomes" id="UP000515369">
    <property type="component" value="Chromosome"/>
</dbReference>
<evidence type="ECO:0000259" key="6">
    <source>
        <dbReference type="Pfam" id="PF04127"/>
    </source>
</evidence>
<dbReference type="GO" id="GO:0004632">
    <property type="term" value="F:phosphopantothenate--cysteine ligase activity"/>
    <property type="evidence" value="ECO:0007669"/>
    <property type="project" value="UniProtKB-UniRule"/>
</dbReference>
<name>A0A7G5H606_9BACT</name>
<feature type="domain" description="DNA/pantothenate metabolism flavoprotein C-terminal" evidence="6">
    <location>
        <begin position="197"/>
        <end position="408"/>
    </location>
</feature>
<comment type="cofactor">
    <cofactor evidence="3">
        <name>Mg(2+)</name>
        <dbReference type="ChEBI" id="CHEBI:18420"/>
    </cofactor>
</comment>
<dbReference type="EMBL" id="CP059732">
    <property type="protein sequence ID" value="QMW06548.1"/>
    <property type="molecule type" value="Genomic_DNA"/>
</dbReference>
<feature type="region of interest" description="Phosphopantothenate--cysteine ligase" evidence="3">
    <location>
        <begin position="202"/>
        <end position="417"/>
    </location>
</feature>
<dbReference type="EC" id="4.1.1.36" evidence="3"/>
<feature type="binding site" evidence="3">
    <location>
        <position position="301"/>
    </location>
    <ligand>
        <name>CTP</name>
        <dbReference type="ChEBI" id="CHEBI:37563"/>
    </ligand>
</feature>
<feature type="binding site" evidence="3">
    <location>
        <position position="336"/>
    </location>
    <ligand>
        <name>CTP</name>
        <dbReference type="ChEBI" id="CHEBI:37563"/>
    </ligand>
</feature>
<comment type="caution">
    <text evidence="3">Lacks conserved residue(s) required for the propagation of feature annotation.</text>
</comment>
<dbReference type="Gene3D" id="3.40.50.1950">
    <property type="entry name" value="Flavin prenyltransferase-like"/>
    <property type="match status" value="1"/>
</dbReference>
<keyword evidence="3" id="KW-0460">Magnesium</keyword>
<accession>A0A7G5H606</accession>
<feature type="binding site" evidence="3">
    <location>
        <position position="350"/>
    </location>
    <ligand>
        <name>CTP</name>
        <dbReference type="ChEBI" id="CHEBI:37563"/>
    </ligand>
</feature>
<comment type="function">
    <text evidence="4">Catalyzes two steps in the biosynthesis of coenzyme A. In the first step cysteine is conjugated to 4'-phosphopantothenate to form 4-phosphopantothenoylcysteine, in the latter compound is decarboxylated to form 4'-phosphopantotheine.</text>
</comment>
<keyword evidence="8" id="KW-1185">Reference proteome</keyword>
<feature type="region of interest" description="Phosphopantothenoylcysteine decarboxylase" evidence="3">
    <location>
        <begin position="1"/>
        <end position="201"/>
    </location>
</feature>
<evidence type="ECO:0000259" key="5">
    <source>
        <dbReference type="Pfam" id="PF02441"/>
    </source>
</evidence>
<dbReference type="Pfam" id="PF04127">
    <property type="entry name" value="DFP"/>
    <property type="match status" value="1"/>
</dbReference>
<comment type="pathway">
    <text evidence="3 4">Cofactor biosynthesis; coenzyme A biosynthesis; CoA from (R)-pantothenate: step 3/5.</text>
</comment>
<dbReference type="GO" id="GO:0046872">
    <property type="term" value="F:metal ion binding"/>
    <property type="evidence" value="ECO:0007669"/>
    <property type="project" value="UniProtKB-KW"/>
</dbReference>
<feature type="domain" description="Flavoprotein" evidence="5">
    <location>
        <begin position="6"/>
        <end position="181"/>
    </location>
</feature>
<feature type="binding site" evidence="3">
    <location>
        <position position="291"/>
    </location>
    <ligand>
        <name>CTP</name>
        <dbReference type="ChEBI" id="CHEBI:37563"/>
    </ligand>
</feature>
<evidence type="ECO:0000256" key="4">
    <source>
        <dbReference type="RuleBase" id="RU364078"/>
    </source>
</evidence>
<dbReference type="Gene3D" id="3.40.50.10300">
    <property type="entry name" value="CoaB-like"/>
    <property type="match status" value="1"/>
</dbReference>
<keyword evidence="3 4" id="KW-0436">Ligase</keyword>
<comment type="pathway">
    <text evidence="3 4">Cofactor biosynthesis; coenzyme A biosynthesis; CoA from (R)-pantothenate: step 2/5.</text>
</comment>
<sequence>MSIAGKHILVGVTGSISAYKSALLVRLLVKAGAEVQVVMTEAAQAFITPLTLATLSKRPALSTFVSSESGQSGNGSWNNHVELGLWADAIVIAPASANTLARCATGLCNNLLAAVYLSTRCPVFFAPAMDVDMYRHPTTVENLRRLESFGNHIIQAEHGELASGLIGEGRLAEPETIVQLLHEFFEKKDSPQEIGNLAGKRVLITAGPTQEPIDPVRYISNHSTGKMGYAIASAFAMAGAIVTLVSGPTTLSIAHPGIQRIQVRSAQEMFEAALLAFGEADIVVLSAAVADYTPAHPADRKIKKKETFFSLELTKTTDIAATLGTQKQPNQLMMGFALETDNEYENAIKKLHAKNLDWIVLNSLRDAGAGFGHDTNKITVIDKEGQTHEFALKSKDDVAQDLVNLVVQKLNPLQSPT</sequence>
<protein>
    <recommendedName>
        <fullName evidence="3">Coenzyme A biosynthesis bifunctional protein CoaBC</fullName>
    </recommendedName>
    <alternativeName>
        <fullName evidence="3">DNA/pantothenate metabolism flavoprotein</fullName>
    </alternativeName>
    <alternativeName>
        <fullName evidence="3">Phosphopantothenoylcysteine synthetase/decarboxylase</fullName>
        <shortName evidence="3">PPCS-PPCDC</shortName>
    </alternativeName>
    <domain>
        <recommendedName>
            <fullName evidence="3">Phosphopantothenoylcysteine decarboxylase</fullName>
            <shortName evidence="3">PPC decarboxylase</shortName>
            <shortName evidence="3">PPC-DC</shortName>
            <ecNumber evidence="3">4.1.1.36</ecNumber>
        </recommendedName>
        <alternativeName>
            <fullName evidence="3">CoaC</fullName>
        </alternativeName>
    </domain>
    <domain>
        <recommendedName>
            <fullName evidence="3">Phosphopantothenate--cysteine ligase</fullName>
            <ecNumber evidence="3">6.3.2.5</ecNumber>
        </recommendedName>
        <alternativeName>
            <fullName evidence="3">CoaB</fullName>
        </alternativeName>
        <alternativeName>
            <fullName evidence="3">Phosphopantothenoylcysteine synthetase</fullName>
            <shortName evidence="3">PPC synthetase</shortName>
            <shortName evidence="3">PPC-S</shortName>
        </alternativeName>
    </domain>
</protein>
<dbReference type="HAMAP" id="MF_02225">
    <property type="entry name" value="CoaBC"/>
    <property type="match status" value="1"/>
</dbReference>
<comment type="function">
    <text evidence="3">Catalyzes two sequential steps in the biosynthesis of coenzyme A. In the first step cysteine is conjugated to 4'-phosphopantothenate to form 4-phosphopantothenoylcysteine. In the second step the latter compound is decarboxylated to form 4'-phosphopantotheine.</text>
</comment>
<evidence type="ECO:0000256" key="2">
    <source>
        <dbReference type="ARBA" id="ARBA00023239"/>
    </source>
</evidence>
<feature type="binding site" evidence="3">
    <location>
        <position position="354"/>
    </location>
    <ligand>
        <name>CTP</name>
        <dbReference type="ChEBI" id="CHEBI:37563"/>
    </ligand>
</feature>
<dbReference type="UniPathway" id="UPA00241">
    <property type="reaction ID" value="UER00353"/>
</dbReference>
<dbReference type="GO" id="GO:0015937">
    <property type="term" value="P:coenzyme A biosynthetic process"/>
    <property type="evidence" value="ECO:0007669"/>
    <property type="project" value="UniProtKB-UniRule"/>
</dbReference>
<dbReference type="NCBIfam" id="TIGR00521">
    <property type="entry name" value="coaBC_dfp"/>
    <property type="match status" value="1"/>
</dbReference>
<evidence type="ECO:0000256" key="3">
    <source>
        <dbReference type="HAMAP-Rule" id="MF_02225"/>
    </source>
</evidence>
<dbReference type="InterPro" id="IPR003382">
    <property type="entry name" value="Flavoprotein"/>
</dbReference>
<dbReference type="InterPro" id="IPR035929">
    <property type="entry name" value="CoaB-like_sf"/>
</dbReference>
<keyword evidence="2 3" id="KW-0456">Lyase</keyword>
<dbReference type="InterPro" id="IPR005252">
    <property type="entry name" value="CoaBC"/>
</dbReference>
<proteinExistence type="inferred from homology"/>
<keyword evidence="3" id="KW-0511">Multifunctional enzyme</keyword>
<dbReference type="InterPro" id="IPR007085">
    <property type="entry name" value="DNA/pantothenate-metab_flavo_C"/>
</dbReference>
<comment type="catalytic activity">
    <reaction evidence="3 4">
        <text>(R)-4'-phosphopantothenate + L-cysteine + CTP = N-[(R)-4-phosphopantothenoyl]-L-cysteine + CMP + diphosphate + H(+)</text>
        <dbReference type="Rhea" id="RHEA:19397"/>
        <dbReference type="ChEBI" id="CHEBI:10986"/>
        <dbReference type="ChEBI" id="CHEBI:15378"/>
        <dbReference type="ChEBI" id="CHEBI:33019"/>
        <dbReference type="ChEBI" id="CHEBI:35235"/>
        <dbReference type="ChEBI" id="CHEBI:37563"/>
        <dbReference type="ChEBI" id="CHEBI:59458"/>
        <dbReference type="ChEBI" id="CHEBI:60377"/>
        <dbReference type="EC" id="6.3.2.5"/>
    </reaction>
</comment>
<dbReference type="SUPFAM" id="SSF102645">
    <property type="entry name" value="CoaB-like"/>
    <property type="match status" value="1"/>
</dbReference>
<evidence type="ECO:0000256" key="1">
    <source>
        <dbReference type="ARBA" id="ARBA00022793"/>
    </source>
</evidence>
<dbReference type="RefSeq" id="WP_182463945.1">
    <property type="nucleotide sequence ID" value="NZ_CP059732.1"/>
</dbReference>
<keyword evidence="1 3" id="KW-0210">Decarboxylase</keyword>
<keyword evidence="3" id="KW-0479">Metal-binding</keyword>
<comment type="similarity">
    <text evidence="3 4">In the C-terminal section; belongs to the PPC synthetase family.</text>
</comment>
<dbReference type="InterPro" id="IPR036551">
    <property type="entry name" value="Flavin_trans-like"/>
</dbReference>
<dbReference type="KEGG" id="sfol:H3H32_17445"/>
<dbReference type="GO" id="GO:0010181">
    <property type="term" value="F:FMN binding"/>
    <property type="evidence" value="ECO:0007669"/>
    <property type="project" value="UniProtKB-UniRule"/>
</dbReference>
<comment type="catalytic activity">
    <reaction evidence="3 4">
        <text>N-[(R)-4-phosphopantothenoyl]-L-cysteine + H(+) = (R)-4'-phosphopantetheine + CO2</text>
        <dbReference type="Rhea" id="RHEA:16793"/>
        <dbReference type="ChEBI" id="CHEBI:15378"/>
        <dbReference type="ChEBI" id="CHEBI:16526"/>
        <dbReference type="ChEBI" id="CHEBI:59458"/>
        <dbReference type="ChEBI" id="CHEBI:61723"/>
        <dbReference type="EC" id="4.1.1.36"/>
    </reaction>
</comment>
<dbReference type="Pfam" id="PF02441">
    <property type="entry name" value="Flavoprotein"/>
    <property type="match status" value="1"/>
</dbReference>
<comment type="cofactor">
    <cofactor evidence="3">
        <name>FMN</name>
        <dbReference type="ChEBI" id="CHEBI:58210"/>
    </cofactor>
    <text evidence="3">Binds 1 FMN per subunit.</text>
</comment>
<keyword evidence="3 4" id="KW-0285">Flavoprotein</keyword>
<dbReference type="PANTHER" id="PTHR14359">
    <property type="entry name" value="HOMO-OLIGOMERIC FLAVIN CONTAINING CYS DECARBOXYLASE FAMILY"/>
    <property type="match status" value="1"/>
</dbReference>
<organism evidence="7 8">
    <name type="scientific">Spirosoma foliorum</name>
    <dbReference type="NCBI Taxonomy" id="2710596"/>
    <lineage>
        <taxon>Bacteria</taxon>
        <taxon>Pseudomonadati</taxon>
        <taxon>Bacteroidota</taxon>
        <taxon>Cytophagia</taxon>
        <taxon>Cytophagales</taxon>
        <taxon>Cytophagaceae</taxon>
        <taxon>Spirosoma</taxon>
    </lineage>
</organism>